<keyword evidence="1" id="KW-0472">Membrane</keyword>
<name>L8B9I1_PHLRA</name>
<keyword evidence="1" id="KW-0812">Transmembrane</keyword>
<accession>L8B9I1</accession>
<gene>
    <name evidence="2" type="ORF">Pra_mt0323</name>
</gene>
<geneLocation type="mitochondrion" evidence="2"/>
<dbReference type="AlphaFoldDB" id="L8B9I1"/>
<reference evidence="2" key="1">
    <citation type="journal article" date="2014" name="PLoS ONE">
        <title>Mitochondrial Genome of Phlebia radiata Is the Second Largest (156 kbp) among Fungi and Features Signs of Genome Flexibility and Recent Recombination Events.</title>
        <authorList>
            <person name="Salavirta H."/>
            <person name="Oksanen I."/>
            <person name="Kuuskeri J."/>
            <person name="Makela M."/>
            <person name="Laine P."/>
            <person name="Paulin L."/>
            <person name="Lundell T."/>
        </authorList>
    </citation>
    <scope>NUCLEOTIDE SEQUENCE</scope>
    <source>
        <strain evidence="2">79</strain>
    </source>
</reference>
<dbReference type="GeneID" id="14469602"/>
<organism evidence="2">
    <name type="scientific">Phlebia radiata</name>
    <name type="common">White-rot fungus</name>
    <dbReference type="NCBI Taxonomy" id="5308"/>
    <lineage>
        <taxon>Eukaryota</taxon>
        <taxon>Fungi</taxon>
        <taxon>Dikarya</taxon>
        <taxon>Basidiomycota</taxon>
        <taxon>Agaricomycotina</taxon>
        <taxon>Agaricomycetes</taxon>
        <taxon>Polyporales</taxon>
        <taxon>Meruliaceae</taxon>
        <taxon>Phlebia</taxon>
    </lineage>
</organism>
<evidence type="ECO:0000313" key="2">
    <source>
        <dbReference type="EMBL" id="CCF07391.1"/>
    </source>
</evidence>
<feature type="transmembrane region" description="Helical" evidence="1">
    <location>
        <begin position="18"/>
        <end position="38"/>
    </location>
</feature>
<dbReference type="EMBL" id="HE613568">
    <property type="protein sequence ID" value="CCF07391.1"/>
    <property type="molecule type" value="Genomic_DNA"/>
</dbReference>
<keyword evidence="1" id="KW-1133">Transmembrane helix</keyword>
<dbReference type="RefSeq" id="YP_007374964.1">
    <property type="nucleotide sequence ID" value="NC_020148.1"/>
</dbReference>
<evidence type="ECO:0000256" key="1">
    <source>
        <dbReference type="SAM" id="Phobius"/>
    </source>
</evidence>
<keyword evidence="2" id="KW-0496">Mitochondrion</keyword>
<proteinExistence type="predicted"/>
<sequence>MAGARAREELYLKETLKVFVFLITILLVRYLLCWRGVVNHNIFWLSKLISVKEIIV</sequence>
<protein>
    <submittedName>
        <fullName evidence="2">Uncharacterized protein</fullName>
    </submittedName>
</protein>